<accession>A0A2C6L1U6</accession>
<name>A0A2C6L1U6_9APIC</name>
<feature type="compositionally biased region" description="Basic residues" evidence="2">
    <location>
        <begin position="95"/>
        <end position="104"/>
    </location>
</feature>
<evidence type="ECO:0000256" key="1">
    <source>
        <dbReference type="SAM" id="Coils"/>
    </source>
</evidence>
<dbReference type="GeneID" id="94427799"/>
<proteinExistence type="predicted"/>
<dbReference type="EMBL" id="MIGC01002040">
    <property type="protein sequence ID" value="PHJ21756.1"/>
    <property type="molecule type" value="Genomic_DNA"/>
</dbReference>
<reference evidence="3 4" key="1">
    <citation type="journal article" date="2017" name="Int. J. Parasitol.">
        <title>The genome of the protozoan parasite Cystoisospora suis and a reverse vaccinology approach to identify vaccine candidates.</title>
        <authorList>
            <person name="Palmieri N."/>
            <person name="Shrestha A."/>
            <person name="Ruttkowski B."/>
            <person name="Beck T."/>
            <person name="Vogl C."/>
            <person name="Tomley F."/>
            <person name="Blake D.P."/>
            <person name="Joachim A."/>
        </authorList>
    </citation>
    <scope>NUCLEOTIDE SEQUENCE [LARGE SCALE GENOMIC DNA]</scope>
    <source>
        <strain evidence="3 4">Wien I</strain>
    </source>
</reference>
<feature type="compositionally biased region" description="Basic and acidic residues" evidence="2">
    <location>
        <begin position="321"/>
        <end position="332"/>
    </location>
</feature>
<dbReference type="AlphaFoldDB" id="A0A2C6L1U6"/>
<sequence length="353" mass="38892">MQRLSIRRGGRRDSPSRQGEEPTASLPGLPGDEGGLQQPPSRQGETAEGSEDPAGSSSARKTKTRTARSSLPGQESSADSSGRSSVLLTMPAAWHRFRRRRHRSPPSTQEVEVPSPEPFRPSGPGFTIPTNEAVERFLLEQRAGPDVFGSSPPSSVLISPCRDCELREQLAASLQRDEELRRQAEATALALEADLEMEMARLEGLSASARSHLHDRLLTHTRAQLWSTRHTLKEAKQKKGVHTEKRHQLDGHAVERRKAESKLAETLRSRLRREQRERSEHSAAWVDGTRQQLLAAGISSTPPASGRSSPSMVGAAAPSSRQEDPRRDDDVHTRLRALNVLADTTVRRNRGPS</sequence>
<dbReference type="RefSeq" id="XP_067923436.1">
    <property type="nucleotide sequence ID" value="XM_068064588.1"/>
</dbReference>
<feature type="region of interest" description="Disordered" evidence="2">
    <location>
        <begin position="1"/>
        <end position="129"/>
    </location>
</feature>
<feature type="compositionally biased region" description="Polar residues" evidence="2">
    <location>
        <begin position="298"/>
        <end position="311"/>
    </location>
</feature>
<evidence type="ECO:0000256" key="2">
    <source>
        <dbReference type="SAM" id="MobiDB-lite"/>
    </source>
</evidence>
<feature type="compositionally biased region" description="Polar residues" evidence="2">
    <location>
        <begin position="67"/>
        <end position="87"/>
    </location>
</feature>
<feature type="region of interest" description="Disordered" evidence="2">
    <location>
        <begin position="298"/>
        <end position="332"/>
    </location>
</feature>
<evidence type="ECO:0000313" key="4">
    <source>
        <dbReference type="Proteomes" id="UP000221165"/>
    </source>
</evidence>
<feature type="compositionally biased region" description="Basic and acidic residues" evidence="2">
    <location>
        <begin position="11"/>
        <end position="20"/>
    </location>
</feature>
<feature type="coiled-coil region" evidence="1">
    <location>
        <begin position="167"/>
        <end position="194"/>
    </location>
</feature>
<comment type="caution">
    <text evidence="3">The sequence shown here is derived from an EMBL/GenBank/DDBJ whole genome shotgun (WGS) entry which is preliminary data.</text>
</comment>
<keyword evidence="4" id="KW-1185">Reference proteome</keyword>
<dbReference type="Proteomes" id="UP000221165">
    <property type="component" value="Unassembled WGS sequence"/>
</dbReference>
<gene>
    <name evidence="3" type="ORF">CSUI_004397</name>
</gene>
<organism evidence="3 4">
    <name type="scientific">Cystoisospora suis</name>
    <dbReference type="NCBI Taxonomy" id="483139"/>
    <lineage>
        <taxon>Eukaryota</taxon>
        <taxon>Sar</taxon>
        <taxon>Alveolata</taxon>
        <taxon>Apicomplexa</taxon>
        <taxon>Conoidasida</taxon>
        <taxon>Coccidia</taxon>
        <taxon>Eucoccidiorida</taxon>
        <taxon>Eimeriorina</taxon>
        <taxon>Sarcocystidae</taxon>
        <taxon>Cystoisospora</taxon>
    </lineage>
</organism>
<feature type="compositionally biased region" description="Basic residues" evidence="2">
    <location>
        <begin position="1"/>
        <end position="10"/>
    </location>
</feature>
<keyword evidence="1" id="KW-0175">Coiled coil</keyword>
<evidence type="ECO:0000313" key="3">
    <source>
        <dbReference type="EMBL" id="PHJ21756.1"/>
    </source>
</evidence>
<protein>
    <submittedName>
        <fullName evidence="3">Uncharacterized protein</fullName>
    </submittedName>
</protein>
<dbReference type="VEuPathDB" id="ToxoDB:CSUI_004397"/>
<feature type="region of interest" description="Disordered" evidence="2">
    <location>
        <begin position="234"/>
        <end position="262"/>
    </location>
</feature>